<dbReference type="Gene3D" id="3.40.190.10">
    <property type="entry name" value="Periplasmic binding protein-like II"/>
    <property type="match status" value="2"/>
</dbReference>
<feature type="signal peptide" evidence="1">
    <location>
        <begin position="1"/>
        <end position="25"/>
    </location>
</feature>
<gene>
    <name evidence="2" type="ORF">OIK44_02910</name>
</gene>
<evidence type="ECO:0000313" key="3">
    <source>
        <dbReference type="Proteomes" id="UP001221208"/>
    </source>
</evidence>
<sequence length="272" mass="29456">MRHFSLLLRAPLLALGLAAPPGAGADCSRDIVVPVAPIGLSVIVNGGAVSGIYPELLRSLGAKAGCNFVFSAVPRARLEAMFEAGTADLLLPATGTPRRDLHGRFVPLMGNRPMLISVQSPRAPILNVQELIERREMRIALVRGYDYGETYQALVKELTRQGRVYLEVDTLSVARLLHGGFADATIMAPTILSGTIIGDARVQGMADRLRLEALPELPWGLSGAYISKKSLTPEDQTALRDLLERAAKSGALLDSFQRHYRPEILSSSIRPR</sequence>
<dbReference type="SUPFAM" id="SSF53850">
    <property type="entry name" value="Periplasmic binding protein-like II"/>
    <property type="match status" value="1"/>
</dbReference>
<keyword evidence="3" id="KW-1185">Reference proteome</keyword>
<dbReference type="RefSeq" id="WP_273669172.1">
    <property type="nucleotide sequence ID" value="NZ_JAQQXR010000001.1"/>
</dbReference>
<reference evidence="2 3" key="1">
    <citation type="submission" date="2022-10" db="EMBL/GenBank/DDBJ databases">
        <title>Janthinobacterium sp. hw3 Genome sequencing.</title>
        <authorList>
            <person name="Park S."/>
        </authorList>
    </citation>
    <scope>NUCLEOTIDE SEQUENCE [LARGE SCALE GENOMIC DNA]</scope>
    <source>
        <strain evidence="3">hw3</strain>
    </source>
</reference>
<dbReference type="Proteomes" id="UP001221208">
    <property type="component" value="Unassembled WGS sequence"/>
</dbReference>
<evidence type="ECO:0000256" key="1">
    <source>
        <dbReference type="SAM" id="SignalP"/>
    </source>
</evidence>
<feature type="chain" id="PRO_5045917885" evidence="1">
    <location>
        <begin position="26"/>
        <end position="272"/>
    </location>
</feature>
<dbReference type="EMBL" id="JAQQXR010000001">
    <property type="protein sequence ID" value="MDC8756536.1"/>
    <property type="molecule type" value="Genomic_DNA"/>
</dbReference>
<evidence type="ECO:0000313" key="2">
    <source>
        <dbReference type="EMBL" id="MDC8756536.1"/>
    </source>
</evidence>
<comment type="caution">
    <text evidence="2">The sequence shown here is derived from an EMBL/GenBank/DDBJ whole genome shotgun (WGS) entry which is preliminary data.</text>
</comment>
<accession>A0ABT5JWU4</accession>
<proteinExistence type="predicted"/>
<keyword evidence="1" id="KW-0732">Signal</keyword>
<name>A0ABT5JWU4_9BURK</name>
<organism evidence="2 3">
    <name type="scientific">Janthinobacterium fluminis</name>
    <dbReference type="NCBI Taxonomy" id="2987524"/>
    <lineage>
        <taxon>Bacteria</taxon>
        <taxon>Pseudomonadati</taxon>
        <taxon>Pseudomonadota</taxon>
        <taxon>Betaproteobacteria</taxon>
        <taxon>Burkholderiales</taxon>
        <taxon>Oxalobacteraceae</taxon>
        <taxon>Janthinobacterium</taxon>
    </lineage>
</organism>
<protein>
    <submittedName>
        <fullName evidence="2">Transporter substrate-binding domain-containing protein</fullName>
    </submittedName>
</protein>